<dbReference type="InParanoid" id="A0A5C3NYV2"/>
<sequence length="221" mass="23898">MDVVTYSTARPGVSAYAYRDPASVIRGGPSPGTCLTGSLARSPGNARRLASRLPFPQREDRKANRLTRRPDIRMSRVGRSHSLRGRRHLTHLQAPSLCIRRPFPSLGSGGAKVRLPPSGSMFHLDIARRSGPRGDANNASLASLQCGHSEGRESPLIRRLDVDPSDYAQCLHVAQGLLRHRSAALPAPLHAAIQHTHHSSYLQGCCTANAARCSAGTSRHQ</sequence>
<protein>
    <submittedName>
        <fullName evidence="1">Uncharacterized protein</fullName>
    </submittedName>
</protein>
<dbReference type="Proteomes" id="UP000308197">
    <property type="component" value="Unassembled WGS sequence"/>
</dbReference>
<dbReference type="EMBL" id="ML211569">
    <property type="protein sequence ID" value="TFK81707.1"/>
    <property type="molecule type" value="Genomic_DNA"/>
</dbReference>
<accession>A0A5C3NYV2</accession>
<dbReference type="AlphaFoldDB" id="A0A5C3NYV2"/>
<proteinExistence type="predicted"/>
<reference evidence="1 2" key="1">
    <citation type="journal article" date="2019" name="Nat. Ecol. Evol.">
        <title>Megaphylogeny resolves global patterns of mushroom evolution.</title>
        <authorList>
            <person name="Varga T."/>
            <person name="Krizsan K."/>
            <person name="Foldi C."/>
            <person name="Dima B."/>
            <person name="Sanchez-Garcia M."/>
            <person name="Sanchez-Ramirez S."/>
            <person name="Szollosi G.J."/>
            <person name="Szarkandi J.G."/>
            <person name="Papp V."/>
            <person name="Albert L."/>
            <person name="Andreopoulos W."/>
            <person name="Angelini C."/>
            <person name="Antonin V."/>
            <person name="Barry K.W."/>
            <person name="Bougher N.L."/>
            <person name="Buchanan P."/>
            <person name="Buyck B."/>
            <person name="Bense V."/>
            <person name="Catcheside P."/>
            <person name="Chovatia M."/>
            <person name="Cooper J."/>
            <person name="Damon W."/>
            <person name="Desjardin D."/>
            <person name="Finy P."/>
            <person name="Geml J."/>
            <person name="Haridas S."/>
            <person name="Hughes K."/>
            <person name="Justo A."/>
            <person name="Karasinski D."/>
            <person name="Kautmanova I."/>
            <person name="Kiss B."/>
            <person name="Kocsube S."/>
            <person name="Kotiranta H."/>
            <person name="LaButti K.M."/>
            <person name="Lechner B.E."/>
            <person name="Liimatainen K."/>
            <person name="Lipzen A."/>
            <person name="Lukacs Z."/>
            <person name="Mihaltcheva S."/>
            <person name="Morgado L.N."/>
            <person name="Niskanen T."/>
            <person name="Noordeloos M.E."/>
            <person name="Ohm R.A."/>
            <person name="Ortiz-Santana B."/>
            <person name="Ovrebo C."/>
            <person name="Racz N."/>
            <person name="Riley R."/>
            <person name="Savchenko A."/>
            <person name="Shiryaev A."/>
            <person name="Soop K."/>
            <person name="Spirin V."/>
            <person name="Szebenyi C."/>
            <person name="Tomsovsky M."/>
            <person name="Tulloss R.E."/>
            <person name="Uehling J."/>
            <person name="Grigoriev I.V."/>
            <person name="Vagvolgyi C."/>
            <person name="Papp T."/>
            <person name="Martin F.M."/>
            <person name="Miettinen O."/>
            <person name="Hibbett D.S."/>
            <person name="Nagy L.G."/>
        </authorList>
    </citation>
    <scope>NUCLEOTIDE SEQUENCE [LARGE SCALE GENOMIC DNA]</scope>
    <source>
        <strain evidence="1 2">HHB13444</strain>
    </source>
</reference>
<name>A0A5C3NYV2_9APHY</name>
<organism evidence="1 2">
    <name type="scientific">Polyporus arcularius HHB13444</name>
    <dbReference type="NCBI Taxonomy" id="1314778"/>
    <lineage>
        <taxon>Eukaryota</taxon>
        <taxon>Fungi</taxon>
        <taxon>Dikarya</taxon>
        <taxon>Basidiomycota</taxon>
        <taxon>Agaricomycotina</taxon>
        <taxon>Agaricomycetes</taxon>
        <taxon>Polyporales</taxon>
        <taxon>Polyporaceae</taxon>
        <taxon>Polyporus</taxon>
    </lineage>
</organism>
<evidence type="ECO:0000313" key="2">
    <source>
        <dbReference type="Proteomes" id="UP000308197"/>
    </source>
</evidence>
<evidence type="ECO:0000313" key="1">
    <source>
        <dbReference type="EMBL" id="TFK81707.1"/>
    </source>
</evidence>
<gene>
    <name evidence="1" type="ORF">K466DRAFT_328353</name>
</gene>
<keyword evidence="2" id="KW-1185">Reference proteome</keyword>